<evidence type="ECO:0000256" key="1">
    <source>
        <dbReference type="ARBA" id="ARBA00009776"/>
    </source>
</evidence>
<dbReference type="PANTHER" id="PTHR10344">
    <property type="entry name" value="THYMIDYLATE KINASE"/>
    <property type="match status" value="1"/>
</dbReference>
<comment type="caution">
    <text evidence="10">The sequence shown here is derived from an EMBL/GenBank/DDBJ whole genome shotgun (WGS) entry which is preliminary data.</text>
</comment>
<dbReference type="InterPro" id="IPR027417">
    <property type="entry name" value="P-loop_NTPase"/>
</dbReference>
<evidence type="ECO:0000313" key="10">
    <source>
        <dbReference type="EMBL" id="OHA65252.1"/>
    </source>
</evidence>
<protein>
    <recommendedName>
        <fullName evidence="8">Thymidylate kinase</fullName>
        <ecNumber evidence="8">2.7.4.9</ecNumber>
    </recommendedName>
    <alternativeName>
        <fullName evidence="8">dTMP kinase</fullName>
    </alternativeName>
</protein>
<proteinExistence type="inferred from homology"/>
<dbReference type="GO" id="GO:0006227">
    <property type="term" value="P:dUDP biosynthetic process"/>
    <property type="evidence" value="ECO:0007669"/>
    <property type="project" value="TreeGrafter"/>
</dbReference>
<dbReference type="GO" id="GO:0005829">
    <property type="term" value="C:cytosol"/>
    <property type="evidence" value="ECO:0007669"/>
    <property type="project" value="TreeGrafter"/>
</dbReference>
<reference evidence="10 11" key="1">
    <citation type="journal article" date="2016" name="Nat. Commun.">
        <title>Thousands of microbial genomes shed light on interconnected biogeochemical processes in an aquifer system.</title>
        <authorList>
            <person name="Anantharaman K."/>
            <person name="Brown C.T."/>
            <person name="Hug L.A."/>
            <person name="Sharon I."/>
            <person name="Castelle C.J."/>
            <person name="Probst A.J."/>
            <person name="Thomas B.C."/>
            <person name="Singh A."/>
            <person name="Wilkins M.J."/>
            <person name="Karaoz U."/>
            <person name="Brodie E.L."/>
            <person name="Williams K.H."/>
            <person name="Hubbard S.S."/>
            <person name="Banfield J.F."/>
        </authorList>
    </citation>
    <scope>NUCLEOTIDE SEQUENCE [LARGE SCALE GENOMIC DNA]</scope>
</reference>
<evidence type="ECO:0000256" key="3">
    <source>
        <dbReference type="ARBA" id="ARBA00022727"/>
    </source>
</evidence>
<dbReference type="AlphaFoldDB" id="A0A1G2QZ23"/>
<dbReference type="SUPFAM" id="SSF52540">
    <property type="entry name" value="P-loop containing nucleoside triphosphate hydrolases"/>
    <property type="match status" value="1"/>
</dbReference>
<keyword evidence="6 8" id="KW-0067">ATP-binding</keyword>
<comment type="function">
    <text evidence="8">Phosphorylation of dTMP to form dTDP in both de novo and salvage pathways of dTTP synthesis.</text>
</comment>
<dbReference type="InterPro" id="IPR039430">
    <property type="entry name" value="Thymidylate_kin-like_dom"/>
</dbReference>
<dbReference type="EMBL" id="MHTV01000045">
    <property type="protein sequence ID" value="OHA65252.1"/>
    <property type="molecule type" value="Genomic_DNA"/>
</dbReference>
<organism evidence="10 11">
    <name type="scientific">Candidatus Wildermuthbacteria bacterium RIFCSPHIGHO2_02_FULL_45_25</name>
    <dbReference type="NCBI Taxonomy" id="1802450"/>
    <lineage>
        <taxon>Bacteria</taxon>
        <taxon>Candidatus Wildermuthiibacteriota</taxon>
    </lineage>
</organism>
<comment type="similarity">
    <text evidence="1 8">Belongs to the thymidylate kinase family.</text>
</comment>
<evidence type="ECO:0000256" key="7">
    <source>
        <dbReference type="ARBA" id="ARBA00048743"/>
    </source>
</evidence>
<comment type="catalytic activity">
    <reaction evidence="7 8">
        <text>dTMP + ATP = dTDP + ADP</text>
        <dbReference type="Rhea" id="RHEA:13517"/>
        <dbReference type="ChEBI" id="CHEBI:30616"/>
        <dbReference type="ChEBI" id="CHEBI:58369"/>
        <dbReference type="ChEBI" id="CHEBI:63528"/>
        <dbReference type="ChEBI" id="CHEBI:456216"/>
        <dbReference type="EC" id="2.7.4.9"/>
    </reaction>
</comment>
<name>A0A1G2QZ23_9BACT</name>
<gene>
    <name evidence="8" type="primary">tmk</name>
    <name evidence="10" type="ORF">A3C04_03015</name>
</gene>
<feature type="domain" description="Thymidylate kinase-like" evidence="9">
    <location>
        <begin position="5"/>
        <end position="197"/>
    </location>
</feature>
<dbReference type="GO" id="GO:0005524">
    <property type="term" value="F:ATP binding"/>
    <property type="evidence" value="ECO:0007669"/>
    <property type="project" value="UniProtKB-UniRule"/>
</dbReference>
<dbReference type="Pfam" id="PF02223">
    <property type="entry name" value="Thymidylate_kin"/>
    <property type="match status" value="1"/>
</dbReference>
<dbReference type="EC" id="2.7.4.9" evidence="8"/>
<evidence type="ECO:0000256" key="4">
    <source>
        <dbReference type="ARBA" id="ARBA00022741"/>
    </source>
</evidence>
<dbReference type="HAMAP" id="MF_00165">
    <property type="entry name" value="Thymidylate_kinase"/>
    <property type="match status" value="1"/>
</dbReference>
<dbReference type="GO" id="GO:0006233">
    <property type="term" value="P:dTDP biosynthetic process"/>
    <property type="evidence" value="ECO:0007669"/>
    <property type="project" value="InterPro"/>
</dbReference>
<keyword evidence="3 8" id="KW-0545">Nucleotide biosynthesis</keyword>
<keyword evidence="4 8" id="KW-0547">Nucleotide-binding</keyword>
<evidence type="ECO:0000256" key="8">
    <source>
        <dbReference type="HAMAP-Rule" id="MF_00165"/>
    </source>
</evidence>
<evidence type="ECO:0000256" key="2">
    <source>
        <dbReference type="ARBA" id="ARBA00022679"/>
    </source>
</evidence>
<dbReference type="InterPro" id="IPR018094">
    <property type="entry name" value="Thymidylate_kinase"/>
</dbReference>
<keyword evidence="2 8" id="KW-0808">Transferase</keyword>
<accession>A0A1G2QZ23</accession>
<dbReference type="Proteomes" id="UP000178092">
    <property type="component" value="Unassembled WGS sequence"/>
</dbReference>
<dbReference type="GO" id="GO:0006235">
    <property type="term" value="P:dTTP biosynthetic process"/>
    <property type="evidence" value="ECO:0007669"/>
    <property type="project" value="UniProtKB-UniRule"/>
</dbReference>
<evidence type="ECO:0000256" key="5">
    <source>
        <dbReference type="ARBA" id="ARBA00022777"/>
    </source>
</evidence>
<dbReference type="CDD" id="cd01672">
    <property type="entry name" value="TMPK"/>
    <property type="match status" value="1"/>
</dbReference>
<evidence type="ECO:0000259" key="9">
    <source>
        <dbReference type="Pfam" id="PF02223"/>
    </source>
</evidence>
<evidence type="ECO:0000313" key="11">
    <source>
        <dbReference type="Proteomes" id="UP000178092"/>
    </source>
</evidence>
<dbReference type="PANTHER" id="PTHR10344:SF4">
    <property type="entry name" value="UMP-CMP KINASE 2, MITOCHONDRIAL"/>
    <property type="match status" value="1"/>
</dbReference>
<feature type="binding site" evidence="8">
    <location>
        <begin position="7"/>
        <end position="14"/>
    </location>
    <ligand>
        <name>ATP</name>
        <dbReference type="ChEBI" id="CHEBI:30616"/>
    </ligand>
</feature>
<dbReference type="GO" id="GO:0004798">
    <property type="term" value="F:dTMP kinase activity"/>
    <property type="evidence" value="ECO:0007669"/>
    <property type="project" value="UniProtKB-UniRule"/>
</dbReference>
<sequence>MFINFEGIDGSGKTTQVELLIARLQKEGYPVQTLHSPQYGKKSAGPVEEYLSGAWGMLTEVSPQQAAIFFAIDHYDANFQITKWLAQGNIVVTDRYLWSNFGHQGGKIKDKRAREKFFRWLYDLEISIFGVCKPSISFFMNVSPEKSFELVALANPAKKIKQDIHEQNLSYLQDSWKSYQHTISLFPQDFCVIECMKENSMLCKEDIHEHIWDTLRTKIQR</sequence>
<dbReference type="Gene3D" id="3.40.50.300">
    <property type="entry name" value="P-loop containing nucleotide triphosphate hydrolases"/>
    <property type="match status" value="1"/>
</dbReference>
<keyword evidence="5 8" id="KW-0418">Kinase</keyword>
<evidence type="ECO:0000256" key="6">
    <source>
        <dbReference type="ARBA" id="ARBA00022840"/>
    </source>
</evidence>